<evidence type="ECO:0000256" key="1">
    <source>
        <dbReference type="SAM" id="MobiDB-lite"/>
    </source>
</evidence>
<feature type="region of interest" description="Disordered" evidence="1">
    <location>
        <begin position="812"/>
        <end position="932"/>
    </location>
</feature>
<comment type="caution">
    <text evidence="2">The sequence shown here is derived from an EMBL/GenBank/DDBJ whole genome shotgun (WGS) entry which is preliminary data.</text>
</comment>
<feature type="region of interest" description="Disordered" evidence="1">
    <location>
        <begin position="30"/>
        <end position="50"/>
    </location>
</feature>
<dbReference type="InterPro" id="IPR036322">
    <property type="entry name" value="WD40_repeat_dom_sf"/>
</dbReference>
<dbReference type="Proteomes" id="UP001600888">
    <property type="component" value="Unassembled WGS sequence"/>
</dbReference>
<feature type="compositionally biased region" description="Low complexity" evidence="1">
    <location>
        <begin position="818"/>
        <end position="832"/>
    </location>
</feature>
<evidence type="ECO:0000313" key="2">
    <source>
        <dbReference type="EMBL" id="KAL2290126.1"/>
    </source>
</evidence>
<sequence length="1057" mass="114362">MTRNKTRKVGHLNTSPVIMASTPSNRHLKLAPSNTPVTSPNSRFPGRGKAQEPSLFLKRVIGTTCSSPTGFDSVDRCFCYIAGGAVVVADLDGSGQRFYRARPTAVPVFSVAPVQRGSSGPYATPKANDARNRVAAAPRDPIHSSPSDRGDSSASKTWTSRERIKAATCVSLSRDGRFLAVGETGYSPRVLIFTLKDGSSSDQPLVSINEHAFGVRAVAWSPDGKFLASLGDPNDGFLFIWKIDPRTGSARLFQQNRCTAQVNGMIWLGSTLISFGTRHVKAWKVVDEVQRPPSPPKRTLTPQEAQKTLIGRNVLLGSLLEASFTCAIPVDENHALLCSDAGDICILDDSTGQIKLTPAAETGFPVACCTIRGSIALLGGRDGQFVTLDVNTLSTEAATTSAPKLAKGESGLSGFSVMGVIQDQLVTIDSERSIEIWEADQLPNKSAQQSMPIRLAGQSDPVLGVQPLTMSDETDLAFFTWSKSGKVLLWDLDGIVKHSFDIPVDDCHLGNETDPQNQLCVVRADSSGHIFASGDKAGVFRIIDRSTGQQLLETKAHSSEITHVAFQSNASRTIIATCGRDRTVQLFQRLPGGSFDLLQTLEFPARVTHLILSSDDRVITCSMDRNIQVYELVTKQGEADSLAAIYSRSISLRASPVSMVLDSDCRSIFVSSLDRSICRFDIESGRQTNTFKCTDENGTENAVVDSLHFGPSKRDEIPTIIGISNTDKSVRVYDSRSGAFMDREWGHTESINGVTLVDSGDATRKVVSVGCDGTIMIWALDLRDPERRAGSRSPSPPGRASRPVLRRVLSKAELAEFPRPSSSGGRRSPPTRSLRHRKSRQNISSSSVKTPTTTQFPHTSPSRSRTDEHPSRRTSSSRSVECPSPESPATARLTRRPSLPALGANPSHPTARKKSSAISLRSSYGVGSLQTATEQTCRQLRTCRNKLSSAEPISSGAMAELENELRLTTAALGERISRDSQAVSESMLSGLLDQYSERLVSMLDERLRLRLSEAQFNGSWGGRSGESSPTLLTPSSTFGVERVRPRTAGEGARKPSN</sequence>
<feature type="compositionally biased region" description="Polar residues" evidence="1">
    <location>
        <begin position="32"/>
        <end position="42"/>
    </location>
</feature>
<feature type="region of interest" description="Disordered" evidence="1">
    <location>
        <begin position="117"/>
        <end position="159"/>
    </location>
</feature>
<dbReference type="SMART" id="SM00320">
    <property type="entry name" value="WD40"/>
    <property type="match status" value="7"/>
</dbReference>
<dbReference type="InterPro" id="IPR052779">
    <property type="entry name" value="WDR62"/>
</dbReference>
<feature type="region of interest" description="Disordered" evidence="1">
    <location>
        <begin position="1018"/>
        <end position="1057"/>
    </location>
</feature>
<dbReference type="PANTHER" id="PTHR45589">
    <property type="entry name" value="WD REPEAT DOMAIN 62, ISOFORM G"/>
    <property type="match status" value="1"/>
</dbReference>
<feature type="compositionally biased region" description="Basic and acidic residues" evidence="1">
    <location>
        <begin position="140"/>
        <end position="151"/>
    </location>
</feature>
<dbReference type="InterPro" id="IPR001680">
    <property type="entry name" value="WD40_rpt"/>
</dbReference>
<evidence type="ECO:0000313" key="3">
    <source>
        <dbReference type="Proteomes" id="UP001600888"/>
    </source>
</evidence>
<dbReference type="PANTHER" id="PTHR45589:SF1">
    <property type="entry name" value="WD REPEAT DOMAIN 62, ISOFORM G"/>
    <property type="match status" value="1"/>
</dbReference>
<reference evidence="2 3" key="1">
    <citation type="submission" date="2024-03" db="EMBL/GenBank/DDBJ databases">
        <title>A high-quality draft genome sequence of Diaporthe vaccinii, a causative agent of upright dieback and viscid rot disease in cranberry plants.</title>
        <authorList>
            <person name="Sarrasin M."/>
            <person name="Lang B.F."/>
            <person name="Burger G."/>
        </authorList>
    </citation>
    <scope>NUCLEOTIDE SEQUENCE [LARGE SCALE GENOMIC DNA]</scope>
    <source>
        <strain evidence="2 3">IS7</strain>
    </source>
</reference>
<feature type="compositionally biased region" description="Low complexity" evidence="1">
    <location>
        <begin position="1027"/>
        <end position="1037"/>
    </location>
</feature>
<protein>
    <recommendedName>
        <fullName evidence="4">WD domain-containing protein</fullName>
    </recommendedName>
</protein>
<gene>
    <name evidence="2" type="ORF">FJTKL_00619</name>
</gene>
<keyword evidence="3" id="KW-1185">Reference proteome</keyword>
<accession>A0ABR4F6K5</accession>
<dbReference type="Gene3D" id="2.130.10.10">
    <property type="entry name" value="YVTN repeat-like/Quinoprotein amine dehydrogenase"/>
    <property type="match status" value="3"/>
</dbReference>
<evidence type="ECO:0008006" key="4">
    <source>
        <dbReference type="Google" id="ProtNLM"/>
    </source>
</evidence>
<proteinExistence type="predicted"/>
<dbReference type="Pfam" id="PF00400">
    <property type="entry name" value="WD40"/>
    <property type="match status" value="3"/>
</dbReference>
<dbReference type="EMBL" id="JBAWTH010000010">
    <property type="protein sequence ID" value="KAL2290126.1"/>
    <property type="molecule type" value="Genomic_DNA"/>
</dbReference>
<dbReference type="SUPFAM" id="SSF50978">
    <property type="entry name" value="WD40 repeat-like"/>
    <property type="match status" value="1"/>
</dbReference>
<organism evidence="2 3">
    <name type="scientific">Diaporthe vaccinii</name>
    <dbReference type="NCBI Taxonomy" id="105482"/>
    <lineage>
        <taxon>Eukaryota</taxon>
        <taxon>Fungi</taxon>
        <taxon>Dikarya</taxon>
        <taxon>Ascomycota</taxon>
        <taxon>Pezizomycotina</taxon>
        <taxon>Sordariomycetes</taxon>
        <taxon>Sordariomycetidae</taxon>
        <taxon>Diaporthales</taxon>
        <taxon>Diaporthaceae</taxon>
        <taxon>Diaporthe</taxon>
        <taxon>Diaporthe eres species complex</taxon>
    </lineage>
</organism>
<dbReference type="InterPro" id="IPR011047">
    <property type="entry name" value="Quinoprotein_ADH-like_sf"/>
</dbReference>
<feature type="region of interest" description="Disordered" evidence="1">
    <location>
        <begin position="786"/>
        <end position="805"/>
    </location>
</feature>
<name>A0ABR4F6K5_9PEZI</name>
<feature type="compositionally biased region" description="Polar residues" evidence="1">
    <location>
        <begin position="841"/>
        <end position="863"/>
    </location>
</feature>
<dbReference type="SUPFAM" id="SSF50998">
    <property type="entry name" value="Quinoprotein alcohol dehydrogenase-like"/>
    <property type="match status" value="1"/>
</dbReference>
<dbReference type="InterPro" id="IPR015943">
    <property type="entry name" value="WD40/YVTN_repeat-like_dom_sf"/>
</dbReference>